<dbReference type="PRINTS" id="PR00469">
    <property type="entry name" value="PNDRDTASEII"/>
</dbReference>
<dbReference type="GO" id="GO:0004791">
    <property type="term" value="F:thioredoxin-disulfide reductase (NADPH) activity"/>
    <property type="evidence" value="ECO:0007669"/>
    <property type="project" value="UniProtKB-UniRule"/>
</dbReference>
<evidence type="ECO:0000256" key="1">
    <source>
        <dbReference type="ARBA" id="ARBA00009333"/>
    </source>
</evidence>
<keyword evidence="5" id="KW-1015">Disulfide bond</keyword>
<gene>
    <name evidence="10" type="ORF">HMPREF9623_00391</name>
</gene>
<dbReference type="GO" id="GO:0019430">
    <property type="term" value="P:removal of superoxide radicals"/>
    <property type="evidence" value="ECO:0007669"/>
    <property type="project" value="UniProtKB-UniRule"/>
</dbReference>
<dbReference type="GO" id="GO:0005737">
    <property type="term" value="C:cytoplasm"/>
    <property type="evidence" value="ECO:0007669"/>
    <property type="project" value="InterPro"/>
</dbReference>
<dbReference type="RefSeq" id="WP_009532225.1">
    <property type="nucleotide sequence ID" value="NZ_JH590861.1"/>
</dbReference>
<evidence type="ECO:0000256" key="3">
    <source>
        <dbReference type="ARBA" id="ARBA00022827"/>
    </source>
</evidence>
<keyword evidence="3 7" id="KW-0274">FAD</keyword>
<dbReference type="GeneID" id="86940182"/>
<evidence type="ECO:0000313" key="10">
    <source>
        <dbReference type="EMBL" id="EHO18207.1"/>
    </source>
</evidence>
<comment type="subunit">
    <text evidence="7">Homodimer.</text>
</comment>
<evidence type="ECO:0000313" key="11">
    <source>
        <dbReference type="Proteomes" id="UP000018466"/>
    </source>
</evidence>
<evidence type="ECO:0000256" key="5">
    <source>
        <dbReference type="ARBA" id="ARBA00023157"/>
    </source>
</evidence>
<feature type="domain" description="FAD/NAD(P)-binding" evidence="9">
    <location>
        <begin position="5"/>
        <end position="292"/>
    </location>
</feature>
<dbReference type="Proteomes" id="UP000018466">
    <property type="component" value="Unassembled WGS sequence"/>
</dbReference>
<evidence type="ECO:0000256" key="4">
    <source>
        <dbReference type="ARBA" id="ARBA00023002"/>
    </source>
</evidence>
<dbReference type="InterPro" id="IPR050097">
    <property type="entry name" value="Ferredoxin-NADP_redctase_2"/>
</dbReference>
<dbReference type="Pfam" id="PF07992">
    <property type="entry name" value="Pyr_redox_2"/>
    <property type="match status" value="1"/>
</dbReference>
<keyword evidence="4 7" id="KW-0560">Oxidoreductase</keyword>
<evidence type="ECO:0000256" key="6">
    <source>
        <dbReference type="ARBA" id="ARBA00023284"/>
    </source>
</evidence>
<keyword evidence="2 7" id="KW-0285">Flavoprotein</keyword>
<protein>
    <recommendedName>
        <fullName evidence="7">Thioredoxin reductase</fullName>
        <ecNumber evidence="7">1.8.1.9</ecNumber>
    </recommendedName>
</protein>
<evidence type="ECO:0000256" key="8">
    <source>
        <dbReference type="RuleBase" id="RU003881"/>
    </source>
</evidence>
<name>A0AA36Y6T6_9FIRM</name>
<dbReference type="InterPro" id="IPR005982">
    <property type="entry name" value="Thioredox_Rdtase"/>
</dbReference>
<dbReference type="InterPro" id="IPR008255">
    <property type="entry name" value="Pyr_nucl-diS_OxRdtase_2_AS"/>
</dbReference>
<dbReference type="AlphaFoldDB" id="A0AA36Y6T6"/>
<dbReference type="EMBL" id="AGEL01000003">
    <property type="protein sequence ID" value="EHO18207.1"/>
    <property type="molecule type" value="Genomic_DNA"/>
</dbReference>
<keyword evidence="6 7" id="KW-0676">Redox-active center</keyword>
<evidence type="ECO:0000256" key="2">
    <source>
        <dbReference type="ARBA" id="ARBA00022630"/>
    </source>
</evidence>
<comment type="caution">
    <text evidence="10">The sequence shown here is derived from an EMBL/GenBank/DDBJ whole genome shotgun (WGS) entry which is preliminary data.</text>
</comment>
<organism evidence="10 11">
    <name type="scientific">Stomatobaculum longum</name>
    <dbReference type="NCBI Taxonomy" id="796942"/>
    <lineage>
        <taxon>Bacteria</taxon>
        <taxon>Bacillati</taxon>
        <taxon>Bacillota</taxon>
        <taxon>Clostridia</taxon>
        <taxon>Lachnospirales</taxon>
        <taxon>Lachnospiraceae</taxon>
        <taxon>Stomatobaculum</taxon>
    </lineage>
</organism>
<comment type="catalytic activity">
    <reaction evidence="7">
        <text>[thioredoxin]-dithiol + NADP(+) = [thioredoxin]-disulfide + NADPH + H(+)</text>
        <dbReference type="Rhea" id="RHEA:20345"/>
        <dbReference type="Rhea" id="RHEA-COMP:10698"/>
        <dbReference type="Rhea" id="RHEA-COMP:10700"/>
        <dbReference type="ChEBI" id="CHEBI:15378"/>
        <dbReference type="ChEBI" id="CHEBI:29950"/>
        <dbReference type="ChEBI" id="CHEBI:50058"/>
        <dbReference type="ChEBI" id="CHEBI:57783"/>
        <dbReference type="ChEBI" id="CHEBI:58349"/>
        <dbReference type="EC" id="1.8.1.9"/>
    </reaction>
</comment>
<keyword evidence="11" id="KW-1185">Reference proteome</keyword>
<comment type="similarity">
    <text evidence="1 7">Belongs to the class-II pyridine nucleotide-disulfide oxidoreductase family.</text>
</comment>
<proteinExistence type="inferred from homology"/>
<dbReference type="InterPro" id="IPR036188">
    <property type="entry name" value="FAD/NAD-bd_sf"/>
</dbReference>
<accession>A0AA36Y6T6</accession>
<dbReference type="InterPro" id="IPR023753">
    <property type="entry name" value="FAD/NAD-binding_dom"/>
</dbReference>
<comment type="cofactor">
    <cofactor evidence="8">
        <name>FAD</name>
        <dbReference type="ChEBI" id="CHEBI:57692"/>
    </cofactor>
    <text evidence="8">Binds 1 FAD per subunit.</text>
</comment>
<evidence type="ECO:0000259" key="9">
    <source>
        <dbReference type="Pfam" id="PF07992"/>
    </source>
</evidence>
<dbReference type="Gene3D" id="3.50.50.60">
    <property type="entry name" value="FAD/NAD(P)-binding domain"/>
    <property type="match status" value="2"/>
</dbReference>
<dbReference type="SUPFAM" id="SSF51905">
    <property type="entry name" value="FAD/NAD(P)-binding domain"/>
    <property type="match status" value="1"/>
</dbReference>
<dbReference type="PRINTS" id="PR00368">
    <property type="entry name" value="FADPNR"/>
</dbReference>
<reference evidence="10 11" key="1">
    <citation type="submission" date="2011-10" db="EMBL/GenBank/DDBJ databases">
        <title>The Genome Sequence of Lachnospiraceae bacterium ACC2.</title>
        <authorList>
            <consortium name="The Broad Institute Genome Sequencing Platform"/>
            <person name="Earl A."/>
            <person name="Ward D."/>
            <person name="Feldgarden M."/>
            <person name="Gevers D."/>
            <person name="Sizova M."/>
            <person name="Hazen A."/>
            <person name="Epstein S."/>
            <person name="Young S.K."/>
            <person name="Zeng Q."/>
            <person name="Gargeya S."/>
            <person name="Fitzgerald M."/>
            <person name="Haas B."/>
            <person name="Abouelleil A."/>
            <person name="Alvarado L."/>
            <person name="Arachchi H.M."/>
            <person name="Berlin A."/>
            <person name="Brown A."/>
            <person name="Chapman S.B."/>
            <person name="Chen Z."/>
            <person name="Dunbar C."/>
            <person name="Freedman E."/>
            <person name="Gearin G."/>
            <person name="Goldberg J."/>
            <person name="Griggs A."/>
            <person name="Gujja S."/>
            <person name="Heiman D."/>
            <person name="Howarth C."/>
            <person name="Larson L."/>
            <person name="Lui A."/>
            <person name="MacDonald P.J.P."/>
            <person name="Montmayeur A."/>
            <person name="Murphy C."/>
            <person name="Neiman D."/>
            <person name="Pearson M."/>
            <person name="Priest M."/>
            <person name="Roberts A."/>
            <person name="Saif S."/>
            <person name="Shea T."/>
            <person name="Shenoy N."/>
            <person name="Sisk P."/>
            <person name="Stolte C."/>
            <person name="Sykes S."/>
            <person name="Wortman J."/>
            <person name="Nusbaum C."/>
            <person name="Birren B."/>
        </authorList>
    </citation>
    <scope>NUCLEOTIDE SEQUENCE [LARGE SCALE GENOMIC DNA]</scope>
    <source>
        <strain evidence="10 11">ACC2</strain>
    </source>
</reference>
<dbReference type="NCBIfam" id="TIGR01292">
    <property type="entry name" value="TRX_reduct"/>
    <property type="match status" value="1"/>
</dbReference>
<dbReference type="PANTHER" id="PTHR48105">
    <property type="entry name" value="THIOREDOXIN REDUCTASE 1-RELATED-RELATED"/>
    <property type="match status" value="1"/>
</dbReference>
<keyword evidence="8" id="KW-0521">NADP</keyword>
<dbReference type="PROSITE" id="PS00573">
    <property type="entry name" value="PYRIDINE_REDOX_2"/>
    <property type="match status" value="1"/>
</dbReference>
<evidence type="ECO:0000256" key="7">
    <source>
        <dbReference type="RuleBase" id="RU003880"/>
    </source>
</evidence>
<dbReference type="EC" id="1.8.1.9" evidence="7"/>
<sequence length="306" mass="32829">MSQIYDMIIIGSGPAGLAAAVYGQRAKLDLIVIEKQMISGGQIINTLEVDNYPGLPGIGGFELGQKFREHAEKLGTAFVTDEVKEVRINEDGTRTVVGAEADYTAKTVVIASGAEHSLLGVPGEKELTGSGVSYCATCDGNFYRNKVTAVVGGGDVALGDALYLARLCRKVYLIHRRDSFRGAKVLEDKVRAAENIELVLDSTVEEIRGEGQLKSILVKNKKSGAETELAIDGLFIAVGIVPESRNFPFLKTDERGYVLADETCETNVPGVYAAGDVRKKQLRQVITAVADGANAVESAVRYLTEQ</sequence>